<keyword evidence="1" id="KW-0812">Transmembrane</keyword>
<accession>A0A6C0EP43</accession>
<name>A0A6C0EP43_9ZZZZ</name>
<sequence length="65" mass="7901">MESWWAYVIGTVAFFYIQSFNRVATMYFKSDQTLSWDDLFTKVIPIRNSQFEDRTQDLPLRRRTL</sequence>
<keyword evidence="1" id="KW-1133">Transmembrane helix</keyword>
<dbReference type="EMBL" id="MN738912">
    <property type="protein sequence ID" value="QHT30787.1"/>
    <property type="molecule type" value="Genomic_DNA"/>
</dbReference>
<organism evidence="2">
    <name type="scientific">viral metagenome</name>
    <dbReference type="NCBI Taxonomy" id="1070528"/>
    <lineage>
        <taxon>unclassified sequences</taxon>
        <taxon>metagenomes</taxon>
        <taxon>organismal metagenomes</taxon>
    </lineage>
</organism>
<reference evidence="2" key="1">
    <citation type="journal article" date="2020" name="Nature">
        <title>Giant virus diversity and host interactions through global metagenomics.</title>
        <authorList>
            <person name="Schulz F."/>
            <person name="Roux S."/>
            <person name="Paez-Espino D."/>
            <person name="Jungbluth S."/>
            <person name="Walsh D.A."/>
            <person name="Denef V.J."/>
            <person name="McMahon K.D."/>
            <person name="Konstantinidis K.T."/>
            <person name="Eloe-Fadrosh E.A."/>
            <person name="Kyrpides N.C."/>
            <person name="Woyke T."/>
        </authorList>
    </citation>
    <scope>NUCLEOTIDE SEQUENCE</scope>
    <source>
        <strain evidence="2">GVMAG-M-3300009151-50</strain>
    </source>
</reference>
<evidence type="ECO:0000313" key="2">
    <source>
        <dbReference type="EMBL" id="QHT30787.1"/>
    </source>
</evidence>
<protein>
    <submittedName>
        <fullName evidence="2">Uncharacterized protein</fullName>
    </submittedName>
</protein>
<feature type="transmembrane region" description="Helical" evidence="1">
    <location>
        <begin position="6"/>
        <end position="24"/>
    </location>
</feature>
<proteinExistence type="predicted"/>
<dbReference type="AlphaFoldDB" id="A0A6C0EP43"/>
<keyword evidence="1" id="KW-0472">Membrane</keyword>
<evidence type="ECO:0000256" key="1">
    <source>
        <dbReference type="SAM" id="Phobius"/>
    </source>
</evidence>